<reference evidence="1 2" key="1">
    <citation type="submission" date="2015-07" db="EMBL/GenBank/DDBJ databases">
        <title>Genome sequencing project for genomic taxonomy and phylogenomics of Bacillus-like bacteria.</title>
        <authorList>
            <person name="Liu B."/>
            <person name="Wang J."/>
            <person name="Zhu Y."/>
            <person name="Liu G."/>
            <person name="Chen Q."/>
            <person name="Chen Z."/>
            <person name="Che J."/>
            <person name="Ge C."/>
            <person name="Shi H."/>
            <person name="Pan Z."/>
            <person name="Liu X."/>
        </authorList>
    </citation>
    <scope>NUCLEOTIDE SEQUENCE [LARGE SCALE GENOMIC DNA]</scope>
    <source>
        <strain evidence="1 2">DSM 54</strain>
    </source>
</reference>
<gene>
    <name evidence="1" type="ORF">ADM90_06910</name>
</gene>
<dbReference type="Proteomes" id="UP000037977">
    <property type="component" value="Unassembled WGS sequence"/>
</dbReference>
<dbReference type="RefSeq" id="WP_053994278.1">
    <property type="nucleotide sequence ID" value="NZ_CP065643.1"/>
</dbReference>
<dbReference type="EMBL" id="LGCI01000005">
    <property type="protein sequence ID" value="KOY83032.1"/>
    <property type="molecule type" value="Genomic_DNA"/>
</dbReference>
<dbReference type="AlphaFoldDB" id="A0A0M9DM94"/>
<dbReference type="PATRIC" id="fig|33935.3.peg.823"/>
<name>A0A0M9DM94_9BACI</name>
<evidence type="ECO:0000313" key="1">
    <source>
        <dbReference type="EMBL" id="KOY83032.1"/>
    </source>
</evidence>
<dbReference type="STRING" id="33935.ADM90_06910"/>
<dbReference type="OrthoDB" id="2734049at2"/>
<protein>
    <submittedName>
        <fullName evidence="1">Uncharacterized protein</fullName>
    </submittedName>
</protein>
<keyword evidence="2" id="KW-1185">Reference proteome</keyword>
<accession>A0A0M9DM94</accession>
<evidence type="ECO:0000313" key="2">
    <source>
        <dbReference type="Proteomes" id="UP000037977"/>
    </source>
</evidence>
<organism evidence="1 2">
    <name type="scientific">Lysinibacillus macroides</name>
    <dbReference type="NCBI Taxonomy" id="33935"/>
    <lineage>
        <taxon>Bacteria</taxon>
        <taxon>Bacillati</taxon>
        <taxon>Bacillota</taxon>
        <taxon>Bacilli</taxon>
        <taxon>Bacillales</taxon>
        <taxon>Bacillaceae</taxon>
        <taxon>Lysinibacillus</taxon>
    </lineage>
</organism>
<comment type="caution">
    <text evidence="1">The sequence shown here is derived from an EMBL/GenBank/DDBJ whole genome shotgun (WGS) entry which is preliminary data.</text>
</comment>
<sequence length="156" mass="18079">MNDKETTAILELVIYKDSDVSEALMNNFYGSISNVILKDEGGNMLACECMDSSFSSLVVMDKWNEDEVELIKGVGDTKFIYKKAQDMDIYFDSLVQLDESKENIYCVVEFQKIIYLYNGLQRKSIIDTRITCLKSLKNYLMLYYPKHKVLERMDGI</sequence>
<proteinExistence type="predicted"/>